<proteinExistence type="predicted"/>
<dbReference type="AlphaFoldDB" id="A0A0N9NKM5"/>
<dbReference type="OrthoDB" id="4578175at2"/>
<dbReference type="Proteomes" id="UP000063789">
    <property type="component" value="Chromosome"/>
</dbReference>
<evidence type="ECO:0000313" key="4">
    <source>
        <dbReference type="Proteomes" id="UP000063789"/>
    </source>
</evidence>
<accession>A0A0N9NKM5</accession>
<name>A0A0N9NKM5_9ACTN</name>
<evidence type="ECO:0000313" key="3">
    <source>
        <dbReference type="EMBL" id="ALG86598.1"/>
    </source>
</evidence>
<sequence>MRPISIAALAGAMLMLAACNDGTTSAPSSTETPPPLIKTSTKVLKDAACTTTPTAGEIVRSGYGLDYAHGAIRISVAPVDGPARCLQFAKSGPTNPNVPPDTLLFTFAGDRGEGAQLEFLAVDLAGAILPWPRGATARVPGSPITSTIGVSIDGVYYTSPTCTLKLQTVTAKKASGRFDCPQAIAQTANPLDPNDDITYDDESTVPTDPAQPPAPTDQTKTAALSGLFEVEK</sequence>
<evidence type="ECO:0000256" key="2">
    <source>
        <dbReference type="SAM" id="SignalP"/>
    </source>
</evidence>
<evidence type="ECO:0008006" key="5">
    <source>
        <dbReference type="Google" id="ProtNLM"/>
    </source>
</evidence>
<reference evidence="4" key="1">
    <citation type="submission" date="2015-06" db="EMBL/GenBank/DDBJ databases">
        <title>Complete genome sequence and metabolic analysis of phthalate degradation pathway in Gordonia sp. QH-11.</title>
        <authorList>
            <person name="Jin D."/>
            <person name="Kong X."/>
            <person name="Bai Z."/>
        </authorList>
    </citation>
    <scope>NUCLEOTIDE SEQUENCE [LARGE SCALE GENOMIC DNA]</scope>
    <source>
        <strain evidence="4">QH-11</strain>
    </source>
</reference>
<protein>
    <recommendedName>
        <fullName evidence="5">Lipoprotein</fullName>
    </recommendedName>
</protein>
<dbReference type="STRING" id="1136941.ACH46_04620"/>
<dbReference type="PATRIC" id="fig|1136941.3.peg.941"/>
<keyword evidence="4" id="KW-1185">Reference proteome</keyword>
<dbReference type="PROSITE" id="PS51257">
    <property type="entry name" value="PROKAR_LIPOPROTEIN"/>
    <property type="match status" value="1"/>
</dbReference>
<feature type="compositionally biased region" description="Acidic residues" evidence="1">
    <location>
        <begin position="193"/>
        <end position="203"/>
    </location>
</feature>
<feature type="signal peptide" evidence="2">
    <location>
        <begin position="1"/>
        <end position="17"/>
    </location>
</feature>
<feature type="chain" id="PRO_5039132852" description="Lipoprotein" evidence="2">
    <location>
        <begin position="18"/>
        <end position="232"/>
    </location>
</feature>
<keyword evidence="2" id="KW-0732">Signal</keyword>
<organism evidence="3 4">
    <name type="scientific">Gordonia phthalatica</name>
    <dbReference type="NCBI Taxonomy" id="1136941"/>
    <lineage>
        <taxon>Bacteria</taxon>
        <taxon>Bacillati</taxon>
        <taxon>Actinomycetota</taxon>
        <taxon>Actinomycetes</taxon>
        <taxon>Mycobacteriales</taxon>
        <taxon>Gordoniaceae</taxon>
        <taxon>Gordonia</taxon>
    </lineage>
</organism>
<dbReference type="EMBL" id="CP011853">
    <property type="protein sequence ID" value="ALG86598.1"/>
    <property type="molecule type" value="Genomic_DNA"/>
</dbReference>
<feature type="region of interest" description="Disordered" evidence="1">
    <location>
        <begin position="186"/>
        <end position="219"/>
    </location>
</feature>
<gene>
    <name evidence="3" type="ORF">ACH46_04620</name>
</gene>
<reference evidence="3 4" key="2">
    <citation type="journal article" date="2017" name="Int. J. Syst. Evol. Microbiol.">
        <title>Gordonia phthalatica sp. nov., a di-n-butyl phthalate-degrading bacterium isolated from activated sludge.</title>
        <authorList>
            <person name="Jin D."/>
            <person name="Kong X."/>
            <person name="Jia M."/>
            <person name="Yu X."/>
            <person name="Wang X."/>
            <person name="Zhuang X."/>
            <person name="Deng Y."/>
            <person name="Bai Z."/>
        </authorList>
    </citation>
    <scope>NUCLEOTIDE SEQUENCE [LARGE SCALE GENOMIC DNA]</scope>
    <source>
        <strain evidence="3 4">QH-11</strain>
    </source>
</reference>
<evidence type="ECO:0000256" key="1">
    <source>
        <dbReference type="SAM" id="MobiDB-lite"/>
    </source>
</evidence>
<dbReference type="KEGG" id="goq:ACH46_04620"/>